<evidence type="ECO:0000256" key="3">
    <source>
        <dbReference type="ARBA" id="ARBA00022691"/>
    </source>
</evidence>
<evidence type="ECO:0000256" key="4">
    <source>
        <dbReference type="ARBA" id="ARBA00034481"/>
    </source>
</evidence>
<dbReference type="InterPro" id="IPR036390">
    <property type="entry name" value="WH_DNA-bd_sf"/>
</dbReference>
<dbReference type="InterPro" id="IPR001077">
    <property type="entry name" value="COMT_C"/>
</dbReference>
<dbReference type="InterPro" id="IPR036388">
    <property type="entry name" value="WH-like_DNA-bd_sf"/>
</dbReference>
<dbReference type="InterPro" id="IPR029063">
    <property type="entry name" value="SAM-dependent_MTases_sf"/>
</dbReference>
<accession>A0A411ASG3</accession>
<feature type="domain" description="O-methyltransferase C-terminal" evidence="6">
    <location>
        <begin position="148"/>
        <end position="327"/>
    </location>
</feature>
<dbReference type="Gene3D" id="3.40.50.150">
    <property type="entry name" value="Vaccinia Virus protein VP39"/>
    <property type="match status" value="1"/>
</dbReference>
<feature type="domain" description="O-methyltransferase dimerisation" evidence="7">
    <location>
        <begin position="12"/>
        <end position="100"/>
    </location>
</feature>
<evidence type="ECO:0000259" key="6">
    <source>
        <dbReference type="Pfam" id="PF00891"/>
    </source>
</evidence>
<dbReference type="GO" id="GO:0046983">
    <property type="term" value="F:protein dimerization activity"/>
    <property type="evidence" value="ECO:0007669"/>
    <property type="project" value="InterPro"/>
</dbReference>
<proteinExistence type="evidence at transcript level"/>
<name>A0A411ASG3_9LAMI</name>
<evidence type="ECO:0000256" key="1">
    <source>
        <dbReference type="ARBA" id="ARBA00022603"/>
    </source>
</evidence>
<evidence type="ECO:0000313" key="8">
    <source>
        <dbReference type="EMBL" id="QAX90921.1"/>
    </source>
</evidence>
<dbReference type="SUPFAM" id="SSF53335">
    <property type="entry name" value="S-adenosyl-L-methionine-dependent methyltransferases"/>
    <property type="match status" value="1"/>
</dbReference>
<dbReference type="AlphaFoldDB" id="A0A411ASG3"/>
<organism evidence="8">
    <name type="scientific">Catalpa bungei</name>
    <dbReference type="NCBI Taxonomy" id="265496"/>
    <lineage>
        <taxon>Eukaryota</taxon>
        <taxon>Viridiplantae</taxon>
        <taxon>Streptophyta</taxon>
        <taxon>Embryophyta</taxon>
        <taxon>Tracheophyta</taxon>
        <taxon>Spermatophyta</taxon>
        <taxon>Magnoliopsida</taxon>
        <taxon>eudicotyledons</taxon>
        <taxon>Gunneridae</taxon>
        <taxon>Pentapetalae</taxon>
        <taxon>asterids</taxon>
        <taxon>lamiids</taxon>
        <taxon>Lamiales</taxon>
        <taxon>Bignoniaceae</taxon>
        <taxon>Catalpeae</taxon>
        <taxon>Catalpa</taxon>
    </lineage>
</organism>
<comment type="similarity">
    <text evidence="4">Belongs to the class I-like SAM-binding methyltransferase superfamily. Cation-independent O-methyltransferase family. COMT subfamily.</text>
</comment>
<dbReference type="GO" id="GO:0008171">
    <property type="term" value="F:O-methyltransferase activity"/>
    <property type="evidence" value="ECO:0007669"/>
    <property type="project" value="InterPro"/>
</dbReference>
<protein>
    <submittedName>
        <fullName evidence="8">Caffeic acid O-methyltransferase</fullName>
    </submittedName>
</protein>
<dbReference type="InterPro" id="IPR012967">
    <property type="entry name" value="COMT_dimerisation"/>
</dbReference>
<dbReference type="EMBL" id="MH837489">
    <property type="protein sequence ID" value="QAX90945.1"/>
    <property type="molecule type" value="Genomic_DNA"/>
</dbReference>
<dbReference type="Pfam" id="PF08100">
    <property type="entry name" value="Dimerisation"/>
    <property type="match status" value="1"/>
</dbReference>
<evidence type="ECO:0000259" key="7">
    <source>
        <dbReference type="Pfam" id="PF08100"/>
    </source>
</evidence>
<dbReference type="PROSITE" id="PS51683">
    <property type="entry name" value="SAM_OMT_II"/>
    <property type="match status" value="1"/>
</dbReference>
<gene>
    <name evidence="8" type="primary">COMT18</name>
</gene>
<keyword evidence="2 8" id="KW-0808">Transferase</keyword>
<feature type="active site" description="Proton acceptor" evidence="5">
    <location>
        <position position="251"/>
    </location>
</feature>
<dbReference type="GO" id="GO:0032259">
    <property type="term" value="P:methylation"/>
    <property type="evidence" value="ECO:0007669"/>
    <property type="project" value="UniProtKB-KW"/>
</dbReference>
<dbReference type="InterPro" id="IPR016461">
    <property type="entry name" value="COMT-like"/>
</dbReference>
<dbReference type="Gene3D" id="1.10.10.10">
    <property type="entry name" value="Winged helix-like DNA-binding domain superfamily/Winged helix DNA-binding domain"/>
    <property type="match status" value="1"/>
</dbReference>
<sequence length="382" mass="42351">MDEEARAKVEIWQYALGFITMKVVKWAIDLKLPDAVESHGGPITLSQLSAAVGCPTAALHRIMRFLTHKGIFKKQINLSKSPDPESIYYCQTPLSRLLARDKLAPYVLLQAGPPRELDMDFSAEDLKAGRGSGLDNLSLSEDKIWDAKADATHHKLFLEFLACHAKIVTTSLIDYCQEVFEGVGSLVDVGGHEGMAIGMLVKAFPWIRGTNFDLPDVIARASPIDGVEHVGGNMFESIPKADAVMLMSVLHDWSDDICIDILKKCKEAIPTDKGKVIIVEVVIDEEGGDEYTSARLAMDMTIMTVTINGKERTYKEWAQLLNAAGFNRHAIKHMKTIDSVIEAYPEEECHMPVTALAKNKHKVLIRANIPYILLIVKLEGKK</sequence>
<dbReference type="EMBL" id="MH837465">
    <property type="protein sequence ID" value="QAX90921.1"/>
    <property type="molecule type" value="mRNA"/>
</dbReference>
<keyword evidence="1 8" id="KW-0489">Methyltransferase</keyword>
<dbReference type="PIRSF" id="PIRSF005739">
    <property type="entry name" value="O-mtase"/>
    <property type="match status" value="1"/>
</dbReference>
<evidence type="ECO:0000256" key="5">
    <source>
        <dbReference type="PIRSR" id="PIRSR005739-1"/>
    </source>
</evidence>
<keyword evidence="3" id="KW-0949">S-adenosyl-L-methionine</keyword>
<dbReference type="SUPFAM" id="SSF46785">
    <property type="entry name" value="Winged helix' DNA-binding domain"/>
    <property type="match status" value="1"/>
</dbReference>
<dbReference type="PANTHER" id="PTHR11746">
    <property type="entry name" value="O-METHYLTRANSFERASE"/>
    <property type="match status" value="1"/>
</dbReference>
<dbReference type="Pfam" id="PF00891">
    <property type="entry name" value="Methyltransf_2"/>
    <property type="match status" value="1"/>
</dbReference>
<evidence type="ECO:0000256" key="2">
    <source>
        <dbReference type="ARBA" id="ARBA00022679"/>
    </source>
</evidence>
<reference evidence="8" key="1">
    <citation type="submission" date="2018-09" db="EMBL/GenBank/DDBJ databases">
        <title>Genome-wide identification and characterization of caffeic acid O-methyltransferase (COMT) gene family in Catalpa bungei.</title>
        <authorList>
            <person name="Lu N."/>
            <person name="Ma W."/>
            <person name="Han D."/>
            <person name="Liu Y."/>
            <person name="Wang Z."/>
            <person name="Wang N."/>
            <person name="Yang G."/>
            <person name="Wang Q."/>
            <person name="Zhao K."/>
            <person name="Wang J."/>
        </authorList>
    </citation>
    <scope>NUCLEOTIDE SEQUENCE</scope>
</reference>